<keyword evidence="6" id="KW-1185">Reference proteome</keyword>
<dbReference type="InterPro" id="IPR036291">
    <property type="entry name" value="NAD(P)-bd_dom_sf"/>
</dbReference>
<evidence type="ECO:0000259" key="4">
    <source>
        <dbReference type="Pfam" id="PF01370"/>
    </source>
</evidence>
<organism evidence="5 6">
    <name type="scientific">Luteimicrobium album</name>
    <dbReference type="NCBI Taxonomy" id="1054550"/>
    <lineage>
        <taxon>Bacteria</taxon>
        <taxon>Bacillati</taxon>
        <taxon>Actinomycetota</taxon>
        <taxon>Actinomycetes</taxon>
        <taxon>Micrococcales</taxon>
        <taxon>Luteimicrobium</taxon>
    </lineage>
</organism>
<keyword evidence="3" id="KW-0520">NAD</keyword>
<dbReference type="SUPFAM" id="SSF51735">
    <property type="entry name" value="NAD(P)-binding Rossmann-fold domains"/>
    <property type="match status" value="1"/>
</dbReference>
<dbReference type="Pfam" id="PF01370">
    <property type="entry name" value="Epimerase"/>
    <property type="match status" value="1"/>
</dbReference>
<evidence type="ECO:0000313" key="5">
    <source>
        <dbReference type="EMBL" id="GMA23664.1"/>
    </source>
</evidence>
<sequence length="241" mass="25790">MIGPAYDVAAVDEAMDGVDAVVHCAAMASPTLGTAPELFRANSMSTFVVLESAVRHDVRAAVIASSLSVTGLPWGDVPAPWLPLDERVPLQVRDVYAHSKQVDEATAAYLAAAHEIGVVALRYPLLGVPERELGRDAAAFLTDPGAGARSLWAYLDTRDAATAALLALEHAERLGFERFFLSAPNTLATLPSQELVDRFHAGVPVLRRLRDHEALVDTSWAAELLGFAPEHVFDPFTVVSG</sequence>
<comment type="caution">
    <text evidence="5">The sequence shown here is derived from an EMBL/GenBank/DDBJ whole genome shotgun (WGS) entry which is preliminary data.</text>
</comment>
<dbReference type="RefSeq" id="WP_284292635.1">
    <property type="nucleotide sequence ID" value="NZ_BSUK01000001.1"/>
</dbReference>
<comment type="similarity">
    <text evidence="1">Belongs to the NAD(P)-dependent epimerase/dehydratase family.</text>
</comment>
<protein>
    <submittedName>
        <fullName evidence="5">NAD-dependent epimerase</fullName>
    </submittedName>
</protein>
<evidence type="ECO:0000313" key="6">
    <source>
        <dbReference type="Proteomes" id="UP001157091"/>
    </source>
</evidence>
<evidence type="ECO:0000256" key="2">
    <source>
        <dbReference type="ARBA" id="ARBA00023002"/>
    </source>
</evidence>
<dbReference type="EMBL" id="BSUK01000001">
    <property type="protein sequence ID" value="GMA23664.1"/>
    <property type="molecule type" value="Genomic_DNA"/>
</dbReference>
<reference evidence="6" key="1">
    <citation type="journal article" date="2019" name="Int. J. Syst. Evol. Microbiol.">
        <title>The Global Catalogue of Microorganisms (GCM) 10K type strain sequencing project: providing services to taxonomists for standard genome sequencing and annotation.</title>
        <authorList>
            <consortium name="The Broad Institute Genomics Platform"/>
            <consortium name="The Broad Institute Genome Sequencing Center for Infectious Disease"/>
            <person name="Wu L."/>
            <person name="Ma J."/>
        </authorList>
    </citation>
    <scope>NUCLEOTIDE SEQUENCE [LARGE SCALE GENOMIC DNA]</scope>
    <source>
        <strain evidence="6">NBRC 106348</strain>
    </source>
</reference>
<feature type="domain" description="NAD-dependent epimerase/dehydratase" evidence="4">
    <location>
        <begin position="8"/>
        <end position="173"/>
    </location>
</feature>
<dbReference type="PANTHER" id="PTHR43103">
    <property type="entry name" value="NUCLEOSIDE-DIPHOSPHATE-SUGAR EPIMERASE"/>
    <property type="match status" value="1"/>
</dbReference>
<gene>
    <name evidence="5" type="ORF">GCM10025864_14230</name>
</gene>
<dbReference type="PANTHER" id="PTHR43103:SF5">
    <property type="entry name" value="4-EPIMERASE, PUTATIVE (AFU_ORTHOLOGUE AFUA_7G00360)-RELATED"/>
    <property type="match status" value="1"/>
</dbReference>
<name>A0ABQ6HYT8_9MICO</name>
<evidence type="ECO:0000256" key="3">
    <source>
        <dbReference type="ARBA" id="ARBA00023027"/>
    </source>
</evidence>
<dbReference type="Proteomes" id="UP001157091">
    <property type="component" value="Unassembled WGS sequence"/>
</dbReference>
<dbReference type="InterPro" id="IPR001509">
    <property type="entry name" value="Epimerase_deHydtase"/>
</dbReference>
<evidence type="ECO:0000256" key="1">
    <source>
        <dbReference type="ARBA" id="ARBA00007637"/>
    </source>
</evidence>
<dbReference type="Gene3D" id="3.40.50.720">
    <property type="entry name" value="NAD(P)-binding Rossmann-like Domain"/>
    <property type="match status" value="1"/>
</dbReference>
<proteinExistence type="inferred from homology"/>
<accession>A0ABQ6HYT8</accession>
<keyword evidence="2" id="KW-0560">Oxidoreductase</keyword>